<name>A0ACB8Z5F6_ARCLA</name>
<gene>
    <name evidence="1" type="ORF">L6452_32595</name>
</gene>
<organism evidence="1 2">
    <name type="scientific">Arctium lappa</name>
    <name type="common">Greater burdock</name>
    <name type="synonym">Lappa major</name>
    <dbReference type="NCBI Taxonomy" id="4217"/>
    <lineage>
        <taxon>Eukaryota</taxon>
        <taxon>Viridiplantae</taxon>
        <taxon>Streptophyta</taxon>
        <taxon>Embryophyta</taxon>
        <taxon>Tracheophyta</taxon>
        <taxon>Spermatophyta</taxon>
        <taxon>Magnoliopsida</taxon>
        <taxon>eudicotyledons</taxon>
        <taxon>Gunneridae</taxon>
        <taxon>Pentapetalae</taxon>
        <taxon>asterids</taxon>
        <taxon>campanulids</taxon>
        <taxon>Asterales</taxon>
        <taxon>Asteraceae</taxon>
        <taxon>Carduoideae</taxon>
        <taxon>Cardueae</taxon>
        <taxon>Arctiinae</taxon>
        <taxon>Arctium</taxon>
    </lineage>
</organism>
<reference evidence="2" key="1">
    <citation type="journal article" date="2022" name="Mol. Ecol. Resour.">
        <title>The genomes of chicory, endive, great burdock and yacon provide insights into Asteraceae palaeo-polyploidization history and plant inulin production.</title>
        <authorList>
            <person name="Fan W."/>
            <person name="Wang S."/>
            <person name="Wang H."/>
            <person name="Wang A."/>
            <person name="Jiang F."/>
            <person name="Liu H."/>
            <person name="Zhao H."/>
            <person name="Xu D."/>
            <person name="Zhang Y."/>
        </authorList>
    </citation>
    <scope>NUCLEOTIDE SEQUENCE [LARGE SCALE GENOMIC DNA]</scope>
    <source>
        <strain evidence="2">cv. Niubang</strain>
    </source>
</reference>
<dbReference type="EMBL" id="CM042057">
    <property type="protein sequence ID" value="KAI3692772.1"/>
    <property type="molecule type" value="Genomic_DNA"/>
</dbReference>
<accession>A0ACB8Z5F6</accession>
<keyword evidence="2" id="KW-1185">Reference proteome</keyword>
<dbReference type="Proteomes" id="UP001055879">
    <property type="component" value="Linkage Group LG11"/>
</dbReference>
<evidence type="ECO:0000313" key="1">
    <source>
        <dbReference type="EMBL" id="KAI3692772.1"/>
    </source>
</evidence>
<proteinExistence type="predicted"/>
<comment type="caution">
    <text evidence="1">The sequence shown here is derived from an EMBL/GenBank/DDBJ whole genome shotgun (WGS) entry which is preliminary data.</text>
</comment>
<sequence length="267" mass="29758">MVEDHKTSEQKTNNEHATRQGMDNYLRPPEKKKEEDQARTNLEKEKSKITFYFGKSTLPKEVKVVHKSTLLETKKVDHSPILEASLSKRWDSERGVGSATPLLDVDLGNNSRGKNKSDGTTEEQIKSPLSICNSKSLEAAQLNPKESHFADDSPLTGGNGQNSWIPHPNSTFTHDTTFATNIGMHERNTPHATKKIDFNAGNDLSNRKRIFIKDRSKPSAGKKLRDVEPEGYNVELIQDDNLPITKTETNSSNVSEAGPVLQARLAK</sequence>
<evidence type="ECO:0000313" key="2">
    <source>
        <dbReference type="Proteomes" id="UP001055879"/>
    </source>
</evidence>
<reference evidence="1 2" key="2">
    <citation type="journal article" date="2022" name="Mol. Ecol. Resour.">
        <title>The genomes of chicory, endive, great burdock and yacon provide insights into Asteraceae paleo-polyploidization history and plant inulin production.</title>
        <authorList>
            <person name="Fan W."/>
            <person name="Wang S."/>
            <person name="Wang H."/>
            <person name="Wang A."/>
            <person name="Jiang F."/>
            <person name="Liu H."/>
            <person name="Zhao H."/>
            <person name="Xu D."/>
            <person name="Zhang Y."/>
        </authorList>
    </citation>
    <scope>NUCLEOTIDE SEQUENCE [LARGE SCALE GENOMIC DNA]</scope>
    <source>
        <strain evidence="2">cv. Niubang</strain>
    </source>
</reference>
<protein>
    <submittedName>
        <fullName evidence="1">Uncharacterized protein</fullName>
    </submittedName>
</protein>